<dbReference type="Gene3D" id="4.10.280.10">
    <property type="entry name" value="Helix-loop-helix DNA-binding domain"/>
    <property type="match status" value="1"/>
</dbReference>
<dbReference type="PANTHER" id="PTHR15741">
    <property type="entry name" value="BASIC HELIX-LOOP-HELIX ZIP TRANSCRIPTION FACTOR"/>
    <property type="match status" value="1"/>
</dbReference>
<feature type="compositionally biased region" description="Polar residues" evidence="6">
    <location>
        <begin position="1"/>
        <end position="36"/>
    </location>
</feature>
<evidence type="ECO:0000256" key="4">
    <source>
        <dbReference type="ARBA" id="ARBA00023163"/>
    </source>
</evidence>
<dbReference type="InterPro" id="IPR036638">
    <property type="entry name" value="HLH_DNA-bd_sf"/>
</dbReference>
<evidence type="ECO:0000256" key="3">
    <source>
        <dbReference type="ARBA" id="ARBA00023125"/>
    </source>
</evidence>
<organism evidence="8 9">
    <name type="scientific">Emericellopsis atlantica</name>
    <dbReference type="NCBI Taxonomy" id="2614577"/>
    <lineage>
        <taxon>Eukaryota</taxon>
        <taxon>Fungi</taxon>
        <taxon>Dikarya</taxon>
        <taxon>Ascomycota</taxon>
        <taxon>Pezizomycotina</taxon>
        <taxon>Sordariomycetes</taxon>
        <taxon>Hypocreomycetidae</taxon>
        <taxon>Hypocreales</taxon>
        <taxon>Bionectriaceae</taxon>
        <taxon>Emericellopsis</taxon>
    </lineage>
</organism>
<keyword evidence="4" id="KW-0804">Transcription</keyword>
<comment type="subcellular location">
    <subcellularLocation>
        <location evidence="1">Nucleus</location>
    </subcellularLocation>
</comment>
<comment type="caution">
    <text evidence="8">The sequence shown here is derived from an EMBL/GenBank/DDBJ whole genome shotgun (WGS) entry which is preliminary data.</text>
</comment>
<evidence type="ECO:0000313" key="9">
    <source>
        <dbReference type="Proteomes" id="UP000887229"/>
    </source>
</evidence>
<dbReference type="GeneID" id="70291227"/>
<name>A0A9P7ZQS4_9HYPO</name>
<dbReference type="GO" id="GO:0000978">
    <property type="term" value="F:RNA polymerase II cis-regulatory region sequence-specific DNA binding"/>
    <property type="evidence" value="ECO:0007669"/>
    <property type="project" value="TreeGrafter"/>
</dbReference>
<evidence type="ECO:0000256" key="5">
    <source>
        <dbReference type="ARBA" id="ARBA00023242"/>
    </source>
</evidence>
<dbReference type="SMART" id="SM00353">
    <property type="entry name" value="HLH"/>
    <property type="match status" value="1"/>
</dbReference>
<dbReference type="SUPFAM" id="SSF47459">
    <property type="entry name" value="HLH, helix-loop-helix DNA-binding domain"/>
    <property type="match status" value="1"/>
</dbReference>
<dbReference type="Pfam" id="PF00010">
    <property type="entry name" value="HLH"/>
    <property type="match status" value="1"/>
</dbReference>
<evidence type="ECO:0000256" key="6">
    <source>
        <dbReference type="SAM" id="MobiDB-lite"/>
    </source>
</evidence>
<evidence type="ECO:0000256" key="2">
    <source>
        <dbReference type="ARBA" id="ARBA00023015"/>
    </source>
</evidence>
<evidence type="ECO:0000256" key="1">
    <source>
        <dbReference type="ARBA" id="ARBA00004123"/>
    </source>
</evidence>
<dbReference type="AlphaFoldDB" id="A0A9P7ZQS4"/>
<dbReference type="PROSITE" id="PS50888">
    <property type="entry name" value="BHLH"/>
    <property type="match status" value="1"/>
</dbReference>
<feature type="compositionally biased region" description="Basic residues" evidence="6">
    <location>
        <begin position="223"/>
        <end position="234"/>
    </location>
</feature>
<feature type="compositionally biased region" description="Basic and acidic residues" evidence="6">
    <location>
        <begin position="236"/>
        <end position="255"/>
    </location>
</feature>
<keyword evidence="2" id="KW-0805">Transcription regulation</keyword>
<accession>A0A9P7ZQS4</accession>
<feature type="domain" description="BHLH" evidence="7">
    <location>
        <begin position="241"/>
        <end position="292"/>
    </location>
</feature>
<sequence length="312" mass="35623">MRSGSFDSYQKQATANSTSYPPQRQNLRAQSYSQPSGRVAKARASFLPRQSQPSKRTHTSSKQAPAHKPRRQSAPLGQVCYQRWDEFLKQSRQGREKGLAAHTFSDERIHCQDVDSWASDIQWGSDGRFQNASPQSQASSVDSQLELARYKELVVSNAFRVDQAESSIEIRIPSNILLSQREDFVEYQRPRSTDGLDVSSQKSPYSMDSEDGSVATQSDRKSVKPHSQRVRPPRKAMPEEKRRQNHIRSEQRRRSRVEELYVDLRSLVPTLSEARYTKSTTLELTAEWVRDLSQGNDALRQQLARLRGAKAE</sequence>
<proteinExistence type="predicted"/>
<feature type="compositionally biased region" description="Basic residues" evidence="6">
    <location>
        <begin position="55"/>
        <end position="71"/>
    </location>
</feature>
<dbReference type="GO" id="GO:0000981">
    <property type="term" value="F:DNA-binding transcription factor activity, RNA polymerase II-specific"/>
    <property type="evidence" value="ECO:0007669"/>
    <property type="project" value="TreeGrafter"/>
</dbReference>
<dbReference type="InterPro" id="IPR052207">
    <property type="entry name" value="Max-like/E-box_TFs"/>
</dbReference>
<dbReference type="GO" id="GO:0046983">
    <property type="term" value="F:protein dimerization activity"/>
    <property type="evidence" value="ECO:0007669"/>
    <property type="project" value="InterPro"/>
</dbReference>
<dbReference type="Proteomes" id="UP000887229">
    <property type="component" value="Unassembled WGS sequence"/>
</dbReference>
<dbReference type="PANTHER" id="PTHR15741:SF27">
    <property type="entry name" value="TRANSCRIPTION FACTOR AP-4"/>
    <property type="match status" value="1"/>
</dbReference>
<evidence type="ECO:0000259" key="7">
    <source>
        <dbReference type="PROSITE" id="PS50888"/>
    </source>
</evidence>
<dbReference type="EMBL" id="MU251248">
    <property type="protein sequence ID" value="KAG9256391.1"/>
    <property type="molecule type" value="Genomic_DNA"/>
</dbReference>
<feature type="region of interest" description="Disordered" evidence="6">
    <location>
        <begin position="188"/>
        <end position="255"/>
    </location>
</feature>
<protein>
    <recommendedName>
        <fullName evidence="7">BHLH domain-containing protein</fullName>
    </recommendedName>
</protein>
<keyword evidence="5" id="KW-0539">Nucleus</keyword>
<dbReference type="OrthoDB" id="5778525at2759"/>
<dbReference type="RefSeq" id="XP_046120315.1">
    <property type="nucleotide sequence ID" value="XM_046260324.1"/>
</dbReference>
<reference evidence="8" key="1">
    <citation type="journal article" date="2021" name="IMA Fungus">
        <title>Genomic characterization of three marine fungi, including Emericellopsis atlantica sp. nov. with signatures of a generalist lifestyle and marine biomass degradation.</title>
        <authorList>
            <person name="Hagestad O.C."/>
            <person name="Hou L."/>
            <person name="Andersen J.H."/>
            <person name="Hansen E.H."/>
            <person name="Altermark B."/>
            <person name="Li C."/>
            <person name="Kuhnert E."/>
            <person name="Cox R.J."/>
            <person name="Crous P.W."/>
            <person name="Spatafora J.W."/>
            <person name="Lail K."/>
            <person name="Amirebrahimi M."/>
            <person name="Lipzen A."/>
            <person name="Pangilinan J."/>
            <person name="Andreopoulos W."/>
            <person name="Hayes R.D."/>
            <person name="Ng V."/>
            <person name="Grigoriev I.V."/>
            <person name="Jackson S.A."/>
            <person name="Sutton T.D.S."/>
            <person name="Dobson A.D.W."/>
            <person name="Rama T."/>
        </authorList>
    </citation>
    <scope>NUCLEOTIDE SEQUENCE</scope>
    <source>
        <strain evidence="8">TS7</strain>
    </source>
</reference>
<evidence type="ECO:0000313" key="8">
    <source>
        <dbReference type="EMBL" id="KAG9256391.1"/>
    </source>
</evidence>
<keyword evidence="3" id="KW-0238">DNA-binding</keyword>
<dbReference type="InterPro" id="IPR011598">
    <property type="entry name" value="bHLH_dom"/>
</dbReference>
<keyword evidence="9" id="KW-1185">Reference proteome</keyword>
<dbReference type="GO" id="GO:0005634">
    <property type="term" value="C:nucleus"/>
    <property type="evidence" value="ECO:0007669"/>
    <property type="project" value="UniProtKB-SubCell"/>
</dbReference>
<feature type="region of interest" description="Disordered" evidence="6">
    <location>
        <begin position="1"/>
        <end position="75"/>
    </location>
</feature>
<gene>
    <name evidence="8" type="ORF">F5Z01DRAFT_508261</name>
</gene>